<dbReference type="EC" id="3.4.24.78" evidence="4"/>
<reference evidence="5" key="1">
    <citation type="submission" date="2020-10" db="EMBL/GenBank/DDBJ databases">
        <authorList>
            <person name="Gilroy R."/>
        </authorList>
    </citation>
    <scope>NUCLEOTIDE SEQUENCE</scope>
    <source>
        <strain evidence="5">CHK195-15760</strain>
    </source>
</reference>
<dbReference type="GO" id="GO:0004222">
    <property type="term" value="F:metalloendopeptidase activity"/>
    <property type="evidence" value="ECO:0007669"/>
    <property type="project" value="UniProtKB-UniRule"/>
</dbReference>
<comment type="PTM">
    <text evidence="4">Autoproteolytically processed. The inactive tetrameric zymogen termed p46 autoprocesses to a smaller form termed p41, which is active only during spore germination.</text>
</comment>
<dbReference type="InterPro" id="IPR023430">
    <property type="entry name" value="Pept_HybD-like_dom_sf"/>
</dbReference>
<comment type="subunit">
    <text evidence="4">Homotetramer.</text>
</comment>
<evidence type="ECO:0000256" key="4">
    <source>
        <dbReference type="HAMAP-Rule" id="MF_00626"/>
    </source>
</evidence>
<accession>A0A9D1M0I9</accession>
<evidence type="ECO:0000313" key="5">
    <source>
        <dbReference type="EMBL" id="HIU51311.1"/>
    </source>
</evidence>
<dbReference type="Gene3D" id="3.40.50.1450">
    <property type="entry name" value="HybD-like"/>
    <property type="match status" value="1"/>
</dbReference>
<dbReference type="AlphaFoldDB" id="A0A9D1M0I9"/>
<comment type="function">
    <text evidence="4">Initiates the rapid degradation of small, acid-soluble proteins during spore germination.</text>
</comment>
<protein>
    <recommendedName>
        <fullName evidence="4">Germination protease</fullName>
        <ecNumber evidence="4">3.4.24.78</ecNumber>
    </recommendedName>
    <alternativeName>
        <fullName evidence="4">GPR endopeptidase</fullName>
    </alternativeName>
    <alternativeName>
        <fullName evidence="4">Germination proteinase</fullName>
    </alternativeName>
    <alternativeName>
        <fullName evidence="4">Spore protease</fullName>
    </alternativeName>
</protein>
<dbReference type="HAMAP" id="MF_00626">
    <property type="entry name" value="Germination_prot"/>
    <property type="match status" value="1"/>
</dbReference>
<dbReference type="GO" id="GO:0009847">
    <property type="term" value="P:spore germination"/>
    <property type="evidence" value="ECO:0007669"/>
    <property type="project" value="UniProtKB-UniRule"/>
</dbReference>
<evidence type="ECO:0000256" key="3">
    <source>
        <dbReference type="ARBA" id="ARBA00023145"/>
    </source>
</evidence>
<reference evidence="5" key="2">
    <citation type="journal article" date="2021" name="PeerJ">
        <title>Extensive microbial diversity within the chicken gut microbiome revealed by metagenomics and culture.</title>
        <authorList>
            <person name="Gilroy R."/>
            <person name="Ravi A."/>
            <person name="Getino M."/>
            <person name="Pursley I."/>
            <person name="Horton D.L."/>
            <person name="Alikhan N.F."/>
            <person name="Baker D."/>
            <person name="Gharbi K."/>
            <person name="Hall N."/>
            <person name="Watson M."/>
            <person name="Adriaenssens E.M."/>
            <person name="Foster-Nyarko E."/>
            <person name="Jarju S."/>
            <person name="Secka A."/>
            <person name="Antonio M."/>
            <person name="Oren A."/>
            <person name="Chaudhuri R.R."/>
            <person name="La Ragione R."/>
            <person name="Hildebrand F."/>
            <person name="Pallen M.J."/>
        </authorList>
    </citation>
    <scope>NUCLEOTIDE SEQUENCE</scope>
    <source>
        <strain evidence="5">CHK195-15760</strain>
    </source>
</reference>
<dbReference type="EMBL" id="DVNH01000015">
    <property type="protein sequence ID" value="HIU51311.1"/>
    <property type="molecule type" value="Genomic_DNA"/>
</dbReference>
<dbReference type="SUPFAM" id="SSF53163">
    <property type="entry name" value="HybD-like"/>
    <property type="match status" value="1"/>
</dbReference>
<feature type="chain" id="PRO_5039774161" description="Germination protease" evidence="4">
    <location>
        <begin position="8"/>
        <end position="311"/>
    </location>
</feature>
<comment type="similarity">
    <text evidence="4">Belongs to the peptidase A25 family.</text>
</comment>
<dbReference type="NCBIfam" id="TIGR01441">
    <property type="entry name" value="GPR"/>
    <property type="match status" value="1"/>
</dbReference>
<evidence type="ECO:0000256" key="2">
    <source>
        <dbReference type="ARBA" id="ARBA00022801"/>
    </source>
</evidence>
<proteinExistence type="inferred from homology"/>
<dbReference type="Proteomes" id="UP000824093">
    <property type="component" value="Unassembled WGS sequence"/>
</dbReference>
<feature type="propeptide" id="PRO_5039774162" evidence="4">
    <location>
        <begin position="1"/>
        <end position="7"/>
    </location>
</feature>
<dbReference type="GO" id="GO:0006508">
    <property type="term" value="P:proteolysis"/>
    <property type="evidence" value="ECO:0007669"/>
    <property type="project" value="UniProtKB-UniRule"/>
</dbReference>
<dbReference type="PIRSF" id="PIRSF019549">
    <property type="entry name" value="Peptidase_A25"/>
    <property type="match status" value="1"/>
</dbReference>
<keyword evidence="3 4" id="KW-0865">Zymogen</keyword>
<dbReference type="InterPro" id="IPR005080">
    <property type="entry name" value="Peptidase_A25"/>
</dbReference>
<sequence length="311" mass="34479">MYNFRTDLADERNEIYRKANKMESNIPGIETEEEPVNESIKVTRVKITNEEAQKAIGKPIGTYITIDVKNIKIAREEEIQKASEVLTKELKEMLGKHVQAKDDILVVGLGNIYVTPDALGPKVINEIDVTRHLIHYLPQYVDENTRPVSAVSPGVLGTTGIETMEILKGIIDNIKPKLVIVIDSLASRSMERISSTIQLADTGIVPGAGVGNTRKELSEATLGIPVIALGIPTVVETAVVVNDCLDVFISKLQEEAKSNDYLNQLKEEDNYEEIKESLMPKELNFIVTPKEIDTLIENMKDIVARGINFAL</sequence>
<organism evidence="5 6">
    <name type="scientific">Candidatus Merdicola faecigallinarum</name>
    <dbReference type="NCBI Taxonomy" id="2840862"/>
    <lineage>
        <taxon>Bacteria</taxon>
        <taxon>Bacillati</taxon>
        <taxon>Bacillota</taxon>
        <taxon>Clostridia</taxon>
        <taxon>Candidatus Merdicola</taxon>
    </lineage>
</organism>
<keyword evidence="2 4" id="KW-0378">Hydrolase</keyword>
<gene>
    <name evidence="4" type="primary">gpr</name>
    <name evidence="5" type="ORF">IAB70_01600</name>
</gene>
<comment type="catalytic activity">
    <reaction evidence="4">
        <text>Endopeptidase action with P4 Glu or Asp, P1 preferably Glu &gt; Asp, P1' hydrophobic and P2' Ala.</text>
        <dbReference type="EC" id="3.4.24.78"/>
    </reaction>
</comment>
<comment type="caution">
    <text evidence="5">The sequence shown here is derived from an EMBL/GenBank/DDBJ whole genome shotgun (WGS) entry which is preliminary data.</text>
</comment>
<dbReference type="Pfam" id="PF03418">
    <property type="entry name" value="Peptidase_A25"/>
    <property type="match status" value="2"/>
</dbReference>
<name>A0A9D1M0I9_9FIRM</name>
<keyword evidence="1 4" id="KW-0645">Protease</keyword>
<evidence type="ECO:0000256" key="1">
    <source>
        <dbReference type="ARBA" id="ARBA00022670"/>
    </source>
</evidence>
<evidence type="ECO:0000313" key="6">
    <source>
        <dbReference type="Proteomes" id="UP000824093"/>
    </source>
</evidence>